<feature type="region of interest" description="Disordered" evidence="1">
    <location>
        <begin position="264"/>
        <end position="319"/>
    </location>
</feature>
<dbReference type="Proteomes" id="UP000838756">
    <property type="component" value="Unassembled WGS sequence"/>
</dbReference>
<feature type="compositionally biased region" description="Polar residues" evidence="1">
    <location>
        <begin position="203"/>
        <end position="215"/>
    </location>
</feature>
<dbReference type="AlphaFoldDB" id="A0A8S4RH86"/>
<keyword evidence="3" id="KW-1185">Reference proteome</keyword>
<dbReference type="OrthoDB" id="6931117at2759"/>
<gene>
    <name evidence="2" type="primary">jg1295</name>
    <name evidence="2" type="ORF">PAEG_LOCUS12715</name>
</gene>
<feature type="compositionally biased region" description="Basic and acidic residues" evidence="1">
    <location>
        <begin position="300"/>
        <end position="310"/>
    </location>
</feature>
<protein>
    <submittedName>
        <fullName evidence="2">Jg1295 protein</fullName>
    </submittedName>
</protein>
<feature type="region of interest" description="Disordered" evidence="1">
    <location>
        <begin position="164"/>
        <end position="215"/>
    </location>
</feature>
<evidence type="ECO:0000313" key="3">
    <source>
        <dbReference type="Proteomes" id="UP000838756"/>
    </source>
</evidence>
<sequence length="466" mass="52473">MLARFHHRLHHHQVLTLLLLKSVQFFTMAYTVVNFSKLPYEGLDEDVVVPNSWIRLHSKNALLVAYPSTENPARTKLLIERKENYSEDWSYYVAIERYVAESLNDAYRWIAGKKYLQSMTNSSEQLANSLEKSHGHRLCETKYSNNKVEGVRLSASSMELFNGAKKNDSLDSNSEPRILPAPVLKNNPSRANSQPRKRPFPSTYGSKINSQPSKIAKETISQTNYIRKSSIESGLMSSQKSQGLVDKVHLTPLVNIREVSPKVLNSTSTPKQNSIRSVATPFSKRTETSQGKQCSSANKHVKDAHDRKSSLDQSGSTNFSKITKETSMMDVDGVKVISTSDTLGLTAKLHAHRVPLRDNKATSSYADASTENNSDLFSKNTVNKAKEVFEPLPFKEFRTMFGRKSCSDLKVANFSIYVTKLDKSVTEQDIRKYLLKYNINVIDELQLNLMPHQKTKSNADEVAGNS</sequence>
<organism evidence="2 3">
    <name type="scientific">Pararge aegeria aegeria</name>
    <dbReference type="NCBI Taxonomy" id="348720"/>
    <lineage>
        <taxon>Eukaryota</taxon>
        <taxon>Metazoa</taxon>
        <taxon>Ecdysozoa</taxon>
        <taxon>Arthropoda</taxon>
        <taxon>Hexapoda</taxon>
        <taxon>Insecta</taxon>
        <taxon>Pterygota</taxon>
        <taxon>Neoptera</taxon>
        <taxon>Endopterygota</taxon>
        <taxon>Lepidoptera</taxon>
        <taxon>Glossata</taxon>
        <taxon>Ditrysia</taxon>
        <taxon>Papilionoidea</taxon>
        <taxon>Nymphalidae</taxon>
        <taxon>Satyrinae</taxon>
        <taxon>Satyrini</taxon>
        <taxon>Parargina</taxon>
        <taxon>Pararge</taxon>
    </lineage>
</organism>
<accession>A0A8S4RH86</accession>
<comment type="caution">
    <text evidence="2">The sequence shown here is derived from an EMBL/GenBank/DDBJ whole genome shotgun (WGS) entry which is preliminary data.</text>
</comment>
<proteinExistence type="predicted"/>
<dbReference type="EMBL" id="CAKXAJ010025107">
    <property type="protein sequence ID" value="CAH2235025.1"/>
    <property type="molecule type" value="Genomic_DNA"/>
</dbReference>
<feature type="compositionally biased region" description="Polar residues" evidence="1">
    <location>
        <begin position="264"/>
        <end position="277"/>
    </location>
</feature>
<reference evidence="2" key="1">
    <citation type="submission" date="2022-03" db="EMBL/GenBank/DDBJ databases">
        <authorList>
            <person name="Lindestad O."/>
        </authorList>
    </citation>
    <scope>NUCLEOTIDE SEQUENCE</scope>
</reference>
<evidence type="ECO:0000313" key="2">
    <source>
        <dbReference type="EMBL" id="CAH2235025.1"/>
    </source>
</evidence>
<feature type="compositionally biased region" description="Polar residues" evidence="1">
    <location>
        <begin position="288"/>
        <end position="298"/>
    </location>
</feature>
<name>A0A8S4RH86_9NEOP</name>
<evidence type="ECO:0000256" key="1">
    <source>
        <dbReference type="SAM" id="MobiDB-lite"/>
    </source>
</evidence>